<feature type="compositionally biased region" description="Basic and acidic residues" evidence="1">
    <location>
        <begin position="1603"/>
        <end position="1617"/>
    </location>
</feature>
<feature type="compositionally biased region" description="Pro residues" evidence="1">
    <location>
        <begin position="971"/>
        <end position="980"/>
    </location>
</feature>
<feature type="compositionally biased region" description="Polar residues" evidence="1">
    <location>
        <begin position="879"/>
        <end position="891"/>
    </location>
</feature>
<feature type="compositionally biased region" description="Polar residues" evidence="1">
    <location>
        <begin position="1849"/>
        <end position="1871"/>
    </location>
</feature>
<evidence type="ECO:0000313" key="3">
    <source>
        <dbReference type="EMBL" id="TKA27623.1"/>
    </source>
</evidence>
<dbReference type="InterPro" id="IPR012882">
    <property type="entry name" value="Fmp46"/>
</dbReference>
<feature type="region of interest" description="Disordered" evidence="1">
    <location>
        <begin position="1362"/>
        <end position="2127"/>
    </location>
</feature>
<feature type="compositionally biased region" description="Basic residues" evidence="1">
    <location>
        <begin position="2098"/>
        <end position="2113"/>
    </location>
</feature>
<feature type="compositionally biased region" description="Polar residues" evidence="1">
    <location>
        <begin position="1136"/>
        <end position="1148"/>
    </location>
</feature>
<dbReference type="OrthoDB" id="426133at2759"/>
<feature type="compositionally biased region" description="Polar residues" evidence="1">
    <location>
        <begin position="1014"/>
        <end position="1030"/>
    </location>
</feature>
<name>A0A4U0TYM1_9PEZI</name>
<dbReference type="GO" id="GO:0005739">
    <property type="term" value="C:mitochondrion"/>
    <property type="evidence" value="ECO:0007669"/>
    <property type="project" value="InterPro"/>
</dbReference>
<proteinExistence type="predicted"/>
<feature type="compositionally biased region" description="Basic residues" evidence="1">
    <location>
        <begin position="2221"/>
        <end position="2233"/>
    </location>
</feature>
<feature type="compositionally biased region" description="Acidic residues" evidence="1">
    <location>
        <begin position="1898"/>
        <end position="1912"/>
    </location>
</feature>
<evidence type="ECO:0008006" key="5">
    <source>
        <dbReference type="Google" id="ProtNLM"/>
    </source>
</evidence>
<feature type="compositionally biased region" description="Polar residues" evidence="1">
    <location>
        <begin position="1410"/>
        <end position="1429"/>
    </location>
</feature>
<feature type="compositionally biased region" description="Polar residues" evidence="1">
    <location>
        <begin position="1653"/>
        <end position="1667"/>
    </location>
</feature>
<feature type="compositionally biased region" description="Low complexity" evidence="1">
    <location>
        <begin position="845"/>
        <end position="857"/>
    </location>
</feature>
<feature type="region of interest" description="Disordered" evidence="1">
    <location>
        <begin position="839"/>
        <end position="891"/>
    </location>
</feature>
<evidence type="ECO:0000256" key="1">
    <source>
        <dbReference type="SAM" id="MobiDB-lite"/>
    </source>
</evidence>
<feature type="compositionally biased region" description="Polar residues" evidence="1">
    <location>
        <begin position="2175"/>
        <end position="2193"/>
    </location>
</feature>
<evidence type="ECO:0000313" key="4">
    <source>
        <dbReference type="Proteomes" id="UP000308549"/>
    </source>
</evidence>
<dbReference type="InterPro" id="IPR036514">
    <property type="entry name" value="SGNH_hydro_sf"/>
</dbReference>
<feature type="compositionally biased region" description="Basic and acidic residues" evidence="1">
    <location>
        <begin position="1642"/>
        <end position="1652"/>
    </location>
</feature>
<feature type="compositionally biased region" description="Low complexity" evidence="1">
    <location>
        <begin position="1384"/>
        <end position="1400"/>
    </location>
</feature>
<dbReference type="InterPro" id="IPR052762">
    <property type="entry name" value="PCW_deacetylase/CE"/>
</dbReference>
<dbReference type="Proteomes" id="UP000308549">
    <property type="component" value="Unassembled WGS sequence"/>
</dbReference>
<feature type="region of interest" description="Disordered" evidence="1">
    <location>
        <begin position="440"/>
        <end position="459"/>
    </location>
</feature>
<dbReference type="InterPro" id="IPR037461">
    <property type="entry name" value="CtCE2-like_dom"/>
</dbReference>
<feature type="compositionally biased region" description="Basic and acidic residues" evidence="1">
    <location>
        <begin position="753"/>
        <end position="784"/>
    </location>
</feature>
<dbReference type="EMBL" id="NAJL01000022">
    <property type="protein sequence ID" value="TKA27623.1"/>
    <property type="molecule type" value="Genomic_DNA"/>
</dbReference>
<keyword evidence="4" id="KW-1185">Reference proteome</keyword>
<dbReference type="GO" id="GO:0052689">
    <property type="term" value="F:carboxylic ester hydrolase activity"/>
    <property type="evidence" value="ECO:0007669"/>
    <property type="project" value="InterPro"/>
</dbReference>
<feature type="region of interest" description="Disordered" evidence="1">
    <location>
        <begin position="2141"/>
        <end position="2249"/>
    </location>
</feature>
<feature type="compositionally biased region" description="Low complexity" evidence="1">
    <location>
        <begin position="785"/>
        <end position="803"/>
    </location>
</feature>
<feature type="compositionally biased region" description="Low complexity" evidence="1">
    <location>
        <begin position="1054"/>
        <end position="1075"/>
    </location>
</feature>
<organism evidence="3 4">
    <name type="scientific">Salinomyces thailandicus</name>
    <dbReference type="NCBI Taxonomy" id="706561"/>
    <lineage>
        <taxon>Eukaryota</taxon>
        <taxon>Fungi</taxon>
        <taxon>Dikarya</taxon>
        <taxon>Ascomycota</taxon>
        <taxon>Pezizomycotina</taxon>
        <taxon>Dothideomycetes</taxon>
        <taxon>Dothideomycetidae</taxon>
        <taxon>Mycosphaerellales</taxon>
        <taxon>Teratosphaeriaceae</taxon>
        <taxon>Salinomyces</taxon>
    </lineage>
</organism>
<dbReference type="Pfam" id="PF07955">
    <property type="entry name" value="DUF1687"/>
    <property type="match status" value="1"/>
</dbReference>
<feature type="compositionally biased region" description="Polar residues" evidence="1">
    <location>
        <begin position="1754"/>
        <end position="1764"/>
    </location>
</feature>
<comment type="caution">
    <text evidence="3">The sequence shown here is derived from an EMBL/GenBank/DDBJ whole genome shotgun (WGS) entry which is preliminary data.</text>
</comment>
<dbReference type="SUPFAM" id="SSF52833">
    <property type="entry name" value="Thioredoxin-like"/>
    <property type="match status" value="1"/>
</dbReference>
<feature type="region of interest" description="Disordered" evidence="1">
    <location>
        <begin position="750"/>
        <end position="821"/>
    </location>
</feature>
<feature type="chain" id="PRO_5020725580" description="RRM domain-containing protein" evidence="2">
    <location>
        <begin position="18"/>
        <end position="2349"/>
    </location>
</feature>
<feature type="compositionally biased region" description="Basic residues" evidence="1">
    <location>
        <begin position="1832"/>
        <end position="1843"/>
    </location>
</feature>
<feature type="region of interest" description="Disordered" evidence="1">
    <location>
        <begin position="946"/>
        <end position="1227"/>
    </location>
</feature>
<feature type="compositionally biased region" description="Basic and acidic residues" evidence="1">
    <location>
        <begin position="2055"/>
        <end position="2066"/>
    </location>
</feature>
<evidence type="ECO:0000256" key="2">
    <source>
        <dbReference type="SAM" id="SignalP"/>
    </source>
</evidence>
<dbReference type="SUPFAM" id="SSF52266">
    <property type="entry name" value="SGNH hydrolase"/>
    <property type="match status" value="1"/>
</dbReference>
<sequence length="2349" mass="255655">MTRALFLLLACWGLTSATVLQNGQVRPTDYPNTAITAMSAYNSSWNTYPPSAPELSYKGRWDDKHVSWWSAPGLKLGFQAEQVAISFGNYTSDGVLVAYRIDGQDWMLTNVTASSTHLFVTPATTGYNLTVPLNATQTFELRVTNWAYGVQIQNVHVTGAAAKLIRLPTYTRTMELIGDSLSAGQYGTLEGISSYSWGLMYGLGNGDPKNIPDWDFAAHPAADITVINLGTNDNNTHNNITSEAFLASYIDLISTIHARWPQTQIIIISLWIGFTQTSNTWTQQHGFLDEIQTAVKHFNNGSLNQRGECAECWVYYFNSTGILEHNDIGPLYHPTDVGHVKLASHLMMYVKMVFGWGFEMVGPEVQHETLYWNDQIGFASDHNLLVNPITSPKKVQPSPSMSFLKNLFKEAGVKDVITLFHAPSSPASMRAHTILKQAAATAQATATEDQASDHGKQSKLERTDFNLDVQEEPPTADQLGSILSYLGPSKAGTVVEQASGTSDALKKFKASQTAFQRPVTVDWNNGRAVVGDDESEIMKLIRTLPKETDKMAGNVSAADVQTTDFKRGIRGSELVLTVASNNSRADIAAVDMSADGPPLVVSSNRYNDIHPVATRIYKSDRKCWGSKLPWEFPQNAGKEEEEAFLRAQFPDTEILHLGLAEEAFRFLKQVWYSIALWNLEVRIPEIANQWLCENEHVWQDRGMVEFLCSEAVELSAFAFSSKQVEEYGNKLLRWAVVNIQWYTRGWHGLQQPADDKAQDTKEVTKAEEKASVAQDSLKDSDTSSKKLPPSKSAEPAKAEPASTELPVKELSKTPTFSVPHTAPAHVDRFSTLARMPAQPYGMPVQPGRQRGNSNGRRGSYRGGGRGPNQQQPFHYVPMPSQQAPARYSTTSPRLGSMQIHQIQNQQIQNQQMRSHSGPPPHAEFMTAEQARMMNLQHIQQIQHMQRMQGPPPPGFDGQMMQQQSYGSAPIPQQPPPPLPPGMQMFTPLHGMPQDNQYYNSPAMFDRSNNRYDNRTFSGASSTDANSVSHDQASRRGMPRRESMSSRGGGGNKSRGGYKSGRSNASRGSSSFGSEARAGKEMPSGHGHFTNELNPVRRGHGYGQSDQPFFPPGESYPKSRNRHNGMASGDWRRQSDRLPSQVQQTGENMSSDRRAFSGTGPPPVNMFPGPDLRTAGFHPGYPTPPVDQETWHKKQFEDNRSVSRPQKPPHGFTNSHARSHENRSKTARYHSISDLTEEERVALQPVQGVIHDEREAAAARSKEKVLTKNYIGMECTHVQKLAIFGVSLSVRESEIQAKFSFAAEDAQSVHVSRGRTNEVVYVTFGSHQMMRQALELVSSGQIMFDNSWIRVEVPREYWDRENRLYPGYGVPSTPTRNGDRRRSEAPASAPASAQQAAAVAPTPYSGVQAAAPTQASNYTRQHATGSSSIGSRKPSLAVTPVRQDVLSEETTPTASGATTPKGRKQKKSKRGKGKKQSVDEDVKADATQPALLKHEHETIVANDQPNEQVDDGRSDTSTATVIRDPAVVAAKLPDAPEVRFDPEGGASGVSNDLQKDSGSALDQEKEEDSSRPKVKVVVPDHSQPIERATDENDASFRQSFRTTQSKEETEGKKNHEVSVEVAGGDDVHAPGVTQEVVDASPQKSEEDHADDSFHTASGSPHGSEQGCSEENRAAESTDVAKAVGESGGVEKAAPSKRKEDLAPSKDIENETMKSPSPAVDQAKIPRKAPVPQVPKVKIAEPASSGGKPGDDKGESSTGQRSTSGLSVPPTPAFQTAPTTPALPSAGDNEEGAPTETSENTKQPQQSKKAQKPKGPEQTVSLNPFAKQRTASKQSKKSTKKNKKRSGLDMRSSSMATSGTFSGVASGATTPNADTVYKPVVSFEKTEDEKVEATQTAPEGDNDEAGTAVDETEDRGDKTDSNNMEPVERDQDADEMGRVASPRSGSRSSSKRRGVVDYLQSFLPGSKQPSQTSTLEITPAELATEDDQEMSMDEAAIKTPATGDEEPCNEEPAEISNVTDDSPADGHMPAPTAQMLPHDDKTSSTSDIMQPFLEAPRFLDNDGPRDSGHSGGQSQPSEVGLGISDAVLDASPMAAESSKPKKKKKKASGQRKRSRAATQSGAGLVEETEGGITESNFSFQFHASSHPDVAQSNLASHFHSPSHGSNNSDPNSDASSQTAGRSSQGETPSSNSASVAESPARKLLIEAQRQKANASGVLTAPPLRHKAKRIHSRKKSATEASAARETCDVDPTIFLNSNDLRTDLESDDEPAAAQKRLERIIDGKTNAEKQPSTLYLYVGPGKRQSGDTEWEDVGPDRHVPDSKIAEVAEERFGTSGSHENCKPAIAGRKGG</sequence>
<feature type="compositionally biased region" description="Low complexity" evidence="1">
    <location>
        <begin position="440"/>
        <end position="449"/>
    </location>
</feature>
<feature type="compositionally biased region" description="Basic residues" evidence="1">
    <location>
        <begin position="1460"/>
        <end position="1474"/>
    </location>
</feature>
<feature type="compositionally biased region" description="Low complexity" evidence="1">
    <location>
        <begin position="2163"/>
        <end position="2174"/>
    </location>
</feature>
<feature type="compositionally biased region" description="Low complexity" evidence="1">
    <location>
        <begin position="1771"/>
        <end position="1782"/>
    </location>
</feature>
<accession>A0A4U0TYM1</accession>
<feature type="compositionally biased region" description="Basic and acidic residues" evidence="1">
    <location>
        <begin position="1188"/>
        <end position="1200"/>
    </location>
</feature>
<feature type="compositionally biased region" description="Polar residues" evidence="1">
    <location>
        <begin position="1965"/>
        <end position="1974"/>
    </location>
</feature>
<reference evidence="3 4" key="1">
    <citation type="submission" date="2017-03" db="EMBL/GenBank/DDBJ databases">
        <title>Genomes of endolithic fungi from Antarctica.</title>
        <authorList>
            <person name="Coleine C."/>
            <person name="Masonjones S."/>
            <person name="Stajich J.E."/>
        </authorList>
    </citation>
    <scope>NUCLEOTIDE SEQUENCE [LARGE SCALE GENOMIC DNA]</scope>
    <source>
        <strain evidence="3 4">CCFEE 6315</strain>
    </source>
</reference>
<feature type="compositionally biased region" description="Acidic residues" evidence="1">
    <location>
        <begin position="1981"/>
        <end position="1990"/>
    </location>
</feature>
<feature type="signal peptide" evidence="2">
    <location>
        <begin position="1"/>
        <end position="17"/>
    </location>
</feature>
<feature type="compositionally biased region" description="Acidic residues" evidence="1">
    <location>
        <begin position="2001"/>
        <end position="2011"/>
    </location>
</feature>
<feature type="compositionally biased region" description="Basic and acidic residues" evidence="1">
    <location>
        <begin position="1913"/>
        <end position="1928"/>
    </location>
</feature>
<feature type="compositionally biased region" description="Basic and acidic residues" evidence="1">
    <location>
        <begin position="1695"/>
        <end position="1710"/>
    </location>
</feature>
<keyword evidence="2" id="KW-0732">Signal</keyword>
<gene>
    <name evidence="3" type="ORF">B0A50_04455</name>
</gene>
<protein>
    <recommendedName>
        <fullName evidence="5">RRM domain-containing protein</fullName>
    </recommendedName>
</protein>
<feature type="compositionally biased region" description="Low complexity" evidence="1">
    <location>
        <begin position="1936"/>
        <end position="1946"/>
    </location>
</feature>
<dbReference type="Gene3D" id="3.40.50.1110">
    <property type="entry name" value="SGNH hydrolase"/>
    <property type="match status" value="1"/>
</dbReference>
<dbReference type="PANTHER" id="PTHR37834">
    <property type="entry name" value="GDSL-LIKE LIPASE/ACYLHYDROLASE DOMAIN PROTEIN (AFU_ORTHOLOGUE AFUA_2G00620)"/>
    <property type="match status" value="1"/>
</dbReference>
<dbReference type="Gene3D" id="3.40.30.10">
    <property type="entry name" value="Glutaredoxin"/>
    <property type="match status" value="1"/>
</dbReference>
<dbReference type="GO" id="GO:0016491">
    <property type="term" value="F:oxidoreductase activity"/>
    <property type="evidence" value="ECO:0007669"/>
    <property type="project" value="InterPro"/>
</dbReference>
<feature type="compositionally biased region" description="Polar residues" evidence="1">
    <location>
        <begin position="1447"/>
        <end position="1457"/>
    </location>
</feature>
<dbReference type="PANTHER" id="PTHR37834:SF2">
    <property type="entry name" value="ESTERASE, SGNH HYDROLASE-TYPE"/>
    <property type="match status" value="1"/>
</dbReference>
<feature type="compositionally biased region" description="Basic and acidic residues" evidence="1">
    <location>
        <begin position="2312"/>
        <end position="2330"/>
    </location>
</feature>
<dbReference type="CDD" id="cd01831">
    <property type="entry name" value="Endoglucanase_E_like"/>
    <property type="match status" value="1"/>
</dbReference>
<dbReference type="InterPro" id="IPR036249">
    <property type="entry name" value="Thioredoxin-like_sf"/>
</dbReference>
<feature type="region of interest" description="Disordered" evidence="1">
    <location>
        <begin position="2298"/>
        <end position="2349"/>
    </location>
</feature>